<dbReference type="AlphaFoldDB" id="A0A660SCY2"/>
<evidence type="ECO:0000313" key="11">
    <source>
        <dbReference type="Proteomes" id="UP000282321"/>
    </source>
</evidence>
<evidence type="ECO:0000256" key="1">
    <source>
        <dbReference type="ARBA" id="ARBA00001933"/>
    </source>
</evidence>
<keyword evidence="6 9" id="KW-0663">Pyridoxal phosphate</keyword>
<dbReference type="SUPFAM" id="SSF53383">
    <property type="entry name" value="PLP-dependent transferases"/>
    <property type="match status" value="1"/>
</dbReference>
<dbReference type="PIRSF" id="PIRSF000521">
    <property type="entry name" value="Transaminase_4ab_Lys_Orn"/>
    <property type="match status" value="1"/>
</dbReference>
<dbReference type="Gene3D" id="3.90.1150.10">
    <property type="entry name" value="Aspartate Aminotransferase, domain 1"/>
    <property type="match status" value="1"/>
</dbReference>
<dbReference type="InterPro" id="IPR015424">
    <property type="entry name" value="PyrdxlP-dep_Trfase"/>
</dbReference>
<evidence type="ECO:0000256" key="5">
    <source>
        <dbReference type="ARBA" id="ARBA00022679"/>
    </source>
</evidence>
<dbReference type="CDD" id="cd00610">
    <property type="entry name" value="OAT_like"/>
    <property type="match status" value="1"/>
</dbReference>
<gene>
    <name evidence="10" type="ORF">DRP44_01170</name>
</gene>
<comment type="cofactor">
    <cofactor evidence="1">
        <name>pyridoxal 5'-phosphate</name>
        <dbReference type="ChEBI" id="CHEBI:597326"/>
    </cofactor>
</comment>
<organism evidence="10 11">
    <name type="scientific">candidate division TA06 bacterium</name>
    <dbReference type="NCBI Taxonomy" id="2250710"/>
    <lineage>
        <taxon>Bacteria</taxon>
        <taxon>Bacteria division TA06</taxon>
    </lineage>
</organism>
<evidence type="ECO:0000256" key="3">
    <source>
        <dbReference type="ARBA" id="ARBA00013071"/>
    </source>
</evidence>
<evidence type="ECO:0000256" key="7">
    <source>
        <dbReference type="ARBA" id="ARBA00030921"/>
    </source>
</evidence>
<dbReference type="InterPro" id="IPR015421">
    <property type="entry name" value="PyrdxlP-dep_Trfase_major"/>
</dbReference>
<keyword evidence="5 10" id="KW-0808">Transferase</keyword>
<reference evidence="10 11" key="1">
    <citation type="submission" date="2018-06" db="EMBL/GenBank/DDBJ databases">
        <title>Extensive metabolic versatility and redundancy in microbially diverse, dynamic hydrothermal sediments.</title>
        <authorList>
            <person name="Dombrowski N."/>
            <person name="Teske A."/>
            <person name="Baker B.J."/>
        </authorList>
    </citation>
    <scope>NUCLEOTIDE SEQUENCE [LARGE SCALE GENOMIC DNA]</scope>
    <source>
        <strain evidence="10">B35_G9</strain>
    </source>
</reference>
<dbReference type="Gene3D" id="3.40.640.10">
    <property type="entry name" value="Type I PLP-dependent aspartate aminotransferase-like (Major domain)"/>
    <property type="match status" value="1"/>
</dbReference>
<dbReference type="PANTHER" id="PTHR43206:SF2">
    <property type="entry name" value="4-AMINOBUTYRATE AMINOTRANSFERASE GABT"/>
    <property type="match status" value="1"/>
</dbReference>
<dbReference type="InterPro" id="IPR017657">
    <property type="entry name" value="L-lysine_6-transaminase"/>
</dbReference>
<evidence type="ECO:0000256" key="2">
    <source>
        <dbReference type="ARBA" id="ARBA00008954"/>
    </source>
</evidence>
<comment type="caution">
    <text evidence="10">The sequence shown here is derived from an EMBL/GenBank/DDBJ whole genome shotgun (WGS) entry which is preliminary data.</text>
</comment>
<dbReference type="EMBL" id="QNBC01000008">
    <property type="protein sequence ID" value="RKX67851.1"/>
    <property type="molecule type" value="Genomic_DNA"/>
</dbReference>
<comment type="similarity">
    <text evidence="2 9">Belongs to the class-III pyridoxal-phosphate-dependent aminotransferase family.</text>
</comment>
<dbReference type="EC" id="2.6.1.36" evidence="3"/>
<evidence type="ECO:0000256" key="8">
    <source>
        <dbReference type="ARBA" id="ARBA00050040"/>
    </source>
</evidence>
<evidence type="ECO:0000256" key="6">
    <source>
        <dbReference type="ARBA" id="ARBA00022898"/>
    </source>
</evidence>
<dbReference type="GO" id="GO:0009450">
    <property type="term" value="P:gamma-aminobutyric acid catabolic process"/>
    <property type="evidence" value="ECO:0007669"/>
    <property type="project" value="TreeGrafter"/>
</dbReference>
<name>A0A660SCY2_UNCT6</name>
<dbReference type="GO" id="GO:0030170">
    <property type="term" value="F:pyridoxal phosphate binding"/>
    <property type="evidence" value="ECO:0007669"/>
    <property type="project" value="InterPro"/>
</dbReference>
<dbReference type="NCBIfam" id="TIGR03251">
    <property type="entry name" value="LAT_fam"/>
    <property type="match status" value="1"/>
</dbReference>
<dbReference type="PANTHER" id="PTHR43206">
    <property type="entry name" value="AMINOTRANSFERASE"/>
    <property type="match status" value="1"/>
</dbReference>
<keyword evidence="4 10" id="KW-0032">Aminotransferase</keyword>
<dbReference type="GO" id="GO:0017000">
    <property type="term" value="P:antibiotic biosynthetic process"/>
    <property type="evidence" value="ECO:0007669"/>
    <property type="project" value="InterPro"/>
</dbReference>
<proteinExistence type="inferred from homology"/>
<evidence type="ECO:0000256" key="9">
    <source>
        <dbReference type="RuleBase" id="RU003560"/>
    </source>
</evidence>
<evidence type="ECO:0000256" key="4">
    <source>
        <dbReference type="ARBA" id="ARBA00022576"/>
    </source>
</evidence>
<dbReference type="Proteomes" id="UP000282321">
    <property type="component" value="Unassembled WGS sequence"/>
</dbReference>
<protein>
    <recommendedName>
        <fullName evidence="8">L-lysine-epsilon aminotransferase</fullName>
        <ecNumber evidence="3">2.6.1.36</ecNumber>
    </recommendedName>
    <alternativeName>
        <fullName evidence="7">Lysine 6-aminotransferase</fullName>
    </alternativeName>
</protein>
<dbReference type="GO" id="GO:0045484">
    <property type="term" value="F:L-lysine 6-transaminase activity"/>
    <property type="evidence" value="ECO:0007669"/>
    <property type="project" value="UniProtKB-EC"/>
</dbReference>
<sequence>MKITPRKVHETIGKYMLADGFDFVLDMKKSKGAKIYDSKNKKWYIDFFSFFASNPLGMNHPKMNNAKFIRKIGKLSIVKPSNSDIYTVEMAEFVDTFARIAMPKYMKHLFFVSGGALAVENALKTAFDWKTRLNFERGIVKEADKVIHFKQAFHGRTGYTLSLTNTFDPRKIKLFPKFEWPRITNPKITFPIEDHIEEIKALENKAYEEIDQAIKTYGNTIAAIIIEPIQGEGGDNHFRPEFLQNLKKIADENDLMFIVDEVQSGMGLTGKWWAHQHADVEPDIICFGKKAQVCGIMVGEKVDRVKNNVFEESSRINSTWGGNLVDMVRAQRFLEIIVEDNLVENAAKMGDLLLKELLKIAKKHKNVSNVRGKGLMCAFDLPTTEERNDALHNMWKNGLLVLPCGEKSIRFRPTLDVDKNTILEGIKIIDKTV</sequence>
<dbReference type="InterPro" id="IPR015422">
    <property type="entry name" value="PyrdxlP-dep_Trfase_small"/>
</dbReference>
<dbReference type="Pfam" id="PF00202">
    <property type="entry name" value="Aminotran_3"/>
    <property type="match status" value="1"/>
</dbReference>
<evidence type="ECO:0000313" key="10">
    <source>
        <dbReference type="EMBL" id="RKX67851.1"/>
    </source>
</evidence>
<dbReference type="InterPro" id="IPR005814">
    <property type="entry name" value="Aminotrans_3"/>
</dbReference>
<accession>A0A660SCY2</accession>